<dbReference type="Proteomes" id="UP000276133">
    <property type="component" value="Unassembled WGS sequence"/>
</dbReference>
<name>A0A3M7P2A5_BRAPC</name>
<sequence length="134" mass="15343">MYYFRNLRGDLKFKVKGVNTNVDHEMTLQILVDILVSRGKLTFTNQIAFLNLPLKEGSGVLIKENLTKSFNIVDTKPYTTPFVFTDNKVVHDLPDYSLNTDEQLMNTIISIPLKDYKVLRTGRLSQVCPGVLQY</sequence>
<evidence type="ECO:0000313" key="1">
    <source>
        <dbReference type="EMBL" id="RMZ92794.1"/>
    </source>
</evidence>
<keyword evidence="2" id="KW-1185">Reference proteome</keyword>
<comment type="caution">
    <text evidence="1">The sequence shown here is derived from an EMBL/GenBank/DDBJ whole genome shotgun (WGS) entry which is preliminary data.</text>
</comment>
<protein>
    <submittedName>
        <fullName evidence="1">Uncharacterized protein</fullName>
    </submittedName>
</protein>
<organism evidence="1 2">
    <name type="scientific">Brachionus plicatilis</name>
    <name type="common">Marine rotifer</name>
    <name type="synonym">Brachionus muelleri</name>
    <dbReference type="NCBI Taxonomy" id="10195"/>
    <lineage>
        <taxon>Eukaryota</taxon>
        <taxon>Metazoa</taxon>
        <taxon>Spiralia</taxon>
        <taxon>Gnathifera</taxon>
        <taxon>Rotifera</taxon>
        <taxon>Eurotatoria</taxon>
        <taxon>Monogononta</taxon>
        <taxon>Pseudotrocha</taxon>
        <taxon>Ploima</taxon>
        <taxon>Brachionidae</taxon>
        <taxon>Brachionus</taxon>
    </lineage>
</organism>
<dbReference type="EMBL" id="REGN01014308">
    <property type="protein sequence ID" value="RMZ92794.1"/>
    <property type="molecule type" value="Genomic_DNA"/>
</dbReference>
<reference evidence="1 2" key="1">
    <citation type="journal article" date="2018" name="Sci. Rep.">
        <title>Genomic signatures of local adaptation to the degree of environmental predictability in rotifers.</title>
        <authorList>
            <person name="Franch-Gras L."/>
            <person name="Hahn C."/>
            <person name="Garcia-Roger E.M."/>
            <person name="Carmona M.J."/>
            <person name="Serra M."/>
            <person name="Gomez A."/>
        </authorList>
    </citation>
    <scope>NUCLEOTIDE SEQUENCE [LARGE SCALE GENOMIC DNA]</scope>
    <source>
        <strain evidence="1">HYR1</strain>
    </source>
</reference>
<proteinExistence type="predicted"/>
<evidence type="ECO:0000313" key="2">
    <source>
        <dbReference type="Proteomes" id="UP000276133"/>
    </source>
</evidence>
<accession>A0A3M7P2A5</accession>
<dbReference type="AlphaFoldDB" id="A0A3M7P2A5"/>
<gene>
    <name evidence="1" type="ORF">BpHYR1_031988</name>
</gene>
<feature type="non-terminal residue" evidence="1">
    <location>
        <position position="134"/>
    </location>
</feature>